<reference evidence="2 3" key="1">
    <citation type="submission" date="2021-03" db="EMBL/GenBank/DDBJ databases">
        <title>Fibrella sp. HMF5405 genome sequencing and assembly.</title>
        <authorList>
            <person name="Kang H."/>
            <person name="Kim H."/>
            <person name="Bae S."/>
            <person name="Joh K."/>
        </authorList>
    </citation>
    <scope>NUCLEOTIDE SEQUENCE [LARGE SCALE GENOMIC DNA]</scope>
    <source>
        <strain evidence="2 3">HMF5405</strain>
    </source>
</reference>
<feature type="transmembrane region" description="Helical" evidence="1">
    <location>
        <begin position="104"/>
        <end position="131"/>
    </location>
</feature>
<feature type="transmembrane region" description="Helical" evidence="1">
    <location>
        <begin position="151"/>
        <end position="171"/>
    </location>
</feature>
<accession>A0ABS3JK95</accession>
<evidence type="ECO:0000313" key="2">
    <source>
        <dbReference type="EMBL" id="MBO0950421.1"/>
    </source>
</evidence>
<evidence type="ECO:0000313" key="3">
    <source>
        <dbReference type="Proteomes" id="UP000664628"/>
    </source>
</evidence>
<dbReference type="RefSeq" id="WP_207330374.1">
    <property type="nucleotide sequence ID" value="NZ_JAFMYW010000005.1"/>
</dbReference>
<dbReference type="EMBL" id="JAFMYW010000005">
    <property type="protein sequence ID" value="MBO0950421.1"/>
    <property type="molecule type" value="Genomic_DNA"/>
</dbReference>
<keyword evidence="3" id="KW-1185">Reference proteome</keyword>
<name>A0ABS3JK95_9BACT</name>
<keyword evidence="1" id="KW-0472">Membrane</keyword>
<dbReference type="Proteomes" id="UP000664628">
    <property type="component" value="Unassembled WGS sequence"/>
</dbReference>
<keyword evidence="1" id="KW-0812">Transmembrane</keyword>
<gene>
    <name evidence="2" type="ORF">J2I46_17630</name>
</gene>
<sequence length="195" mass="20903">MSNHSIGQVSIWLCLFLGISISQVWAQTPDPVRTLSADSVAIRTFVAAEGPAEAVFSFTSPPPYRFRSGVYRISDPAFPLLHSPDSLIQQPVGRARRQQRRARISAIATAVPLAILTYSAVRIVLSLGAVVTGRPTSYGLPAEGVIKASGITAVAGIAITGTFNIASTINLQKGVRRHNKLFGRKLPTLFNPRGL</sequence>
<protein>
    <submittedName>
        <fullName evidence="2">Uncharacterized protein</fullName>
    </submittedName>
</protein>
<evidence type="ECO:0000256" key="1">
    <source>
        <dbReference type="SAM" id="Phobius"/>
    </source>
</evidence>
<proteinExistence type="predicted"/>
<comment type="caution">
    <text evidence="2">The sequence shown here is derived from an EMBL/GenBank/DDBJ whole genome shotgun (WGS) entry which is preliminary data.</text>
</comment>
<keyword evidence="1" id="KW-1133">Transmembrane helix</keyword>
<organism evidence="2 3">
    <name type="scientific">Fibrella forsythiae</name>
    <dbReference type="NCBI Taxonomy" id="2817061"/>
    <lineage>
        <taxon>Bacteria</taxon>
        <taxon>Pseudomonadati</taxon>
        <taxon>Bacteroidota</taxon>
        <taxon>Cytophagia</taxon>
        <taxon>Cytophagales</taxon>
        <taxon>Spirosomataceae</taxon>
        <taxon>Fibrella</taxon>
    </lineage>
</organism>
<feature type="transmembrane region" description="Helical" evidence="1">
    <location>
        <begin position="6"/>
        <end position="26"/>
    </location>
</feature>